<dbReference type="Ensembl" id="ENSPTIT00000024175.1">
    <property type="protein sequence ID" value="ENSPTIP00000019847.1"/>
    <property type="gene ID" value="ENSPTIG00000017521.1"/>
</dbReference>
<dbReference type="GeneTree" id="ENSGT00940000173992"/>
<accession>A0A8C9MBB9</accession>
<protein>
    <submittedName>
        <fullName evidence="2">Uncharacterized protein</fullName>
    </submittedName>
</protein>
<reference evidence="2" key="2">
    <citation type="submission" date="2025-09" db="UniProtKB">
        <authorList>
            <consortium name="Ensembl"/>
        </authorList>
    </citation>
    <scope>IDENTIFICATION</scope>
</reference>
<organism evidence="2 3">
    <name type="scientific">Panthera tigris altaica</name>
    <name type="common">Siberian tiger</name>
    <dbReference type="NCBI Taxonomy" id="74533"/>
    <lineage>
        <taxon>Eukaryota</taxon>
        <taxon>Metazoa</taxon>
        <taxon>Chordata</taxon>
        <taxon>Craniata</taxon>
        <taxon>Vertebrata</taxon>
        <taxon>Euteleostomi</taxon>
        <taxon>Mammalia</taxon>
        <taxon>Eutheria</taxon>
        <taxon>Laurasiatheria</taxon>
        <taxon>Carnivora</taxon>
        <taxon>Feliformia</taxon>
        <taxon>Felidae</taxon>
        <taxon>Pantherinae</taxon>
        <taxon>Panthera</taxon>
    </lineage>
</organism>
<keyword evidence="1" id="KW-0472">Membrane</keyword>
<keyword evidence="1" id="KW-0812">Transmembrane</keyword>
<evidence type="ECO:0000313" key="2">
    <source>
        <dbReference type="Ensembl" id="ENSPTIP00000019847.1"/>
    </source>
</evidence>
<dbReference type="Proteomes" id="UP000675900">
    <property type="component" value="Unassembled WGS sequence"/>
</dbReference>
<name>A0A8C9MBB9_PANTA</name>
<dbReference type="AlphaFoldDB" id="A0A8C9MBB9"/>
<feature type="transmembrane region" description="Helical" evidence="1">
    <location>
        <begin position="20"/>
        <end position="44"/>
    </location>
</feature>
<sequence>VTQMGLPFLFAGLLEVTCLPFAVLMGTIFSILLVTVILLAFCVYKPIRRR</sequence>
<keyword evidence="3" id="KW-1185">Reference proteome</keyword>
<keyword evidence="1" id="KW-1133">Transmembrane helix</keyword>
<reference evidence="2" key="1">
    <citation type="submission" date="2025-08" db="UniProtKB">
        <authorList>
            <consortium name="Ensembl"/>
        </authorList>
    </citation>
    <scope>IDENTIFICATION</scope>
</reference>
<evidence type="ECO:0000313" key="3">
    <source>
        <dbReference type="Proteomes" id="UP000675900"/>
    </source>
</evidence>
<proteinExistence type="predicted"/>
<evidence type="ECO:0000256" key="1">
    <source>
        <dbReference type="SAM" id="Phobius"/>
    </source>
</evidence>